<dbReference type="EMBL" id="LCBN01000064">
    <property type="protein sequence ID" value="KKS11777.1"/>
    <property type="molecule type" value="Genomic_DNA"/>
</dbReference>
<evidence type="ECO:0000256" key="1">
    <source>
        <dbReference type="ARBA" id="ARBA00004651"/>
    </source>
</evidence>
<comment type="similarity">
    <text evidence="2">Belongs to the peptidase A24 family.</text>
</comment>
<keyword evidence="10" id="KW-0808">Transferase</keyword>
<keyword evidence="3" id="KW-1003">Cell membrane</keyword>
<name>A0A0G0WIB0_9BACT</name>
<evidence type="ECO:0000256" key="5">
    <source>
        <dbReference type="ARBA" id="ARBA00022989"/>
    </source>
</evidence>
<dbReference type="PATRIC" id="fig|1618429.3.peg.1050"/>
<keyword evidence="6 7" id="KW-0472">Membrane</keyword>
<evidence type="ECO:0000259" key="8">
    <source>
        <dbReference type="Pfam" id="PF01478"/>
    </source>
</evidence>
<evidence type="ECO:0000256" key="7">
    <source>
        <dbReference type="SAM" id="Phobius"/>
    </source>
</evidence>
<dbReference type="AlphaFoldDB" id="A0A0G0WIB0"/>
<organism evidence="10 11">
    <name type="scientific">Candidatus Daviesbacteria bacterium GW2011_GWB1_41_5</name>
    <dbReference type="NCBI Taxonomy" id="1618429"/>
    <lineage>
        <taxon>Bacteria</taxon>
        <taxon>Candidatus Daviesiibacteriota</taxon>
    </lineage>
</organism>
<sequence>MVTAVLGFIIGAVLGSFAKAAAERLSGGRSLRGRSHCQSCKHKLAWCDLFPVLSYLSLRGRCRYCKKQIPVGDFLTEVVLGIAVAAVFYITLSPNTGLIITPNINTIFLVTKIFFQLFVLVILTIVFWTDNKTGLILDKVTYPASIFALFYLIADSTSRSILFYVNLKSSLLGQYLMMPGMTYVQSRIYRFFEPTLWALGSAIGLSAVFALLIIITRGKGMGWGDVKYVFFLGLVLGFPGALAAVFLSFIMGALFALVLMVLKKKTIKETIPFGPFLSLGAGLILLFGKEIMSLYPRLI</sequence>
<dbReference type="Pfam" id="PF06750">
    <property type="entry name" value="A24_N_bact"/>
    <property type="match status" value="1"/>
</dbReference>
<evidence type="ECO:0000256" key="2">
    <source>
        <dbReference type="ARBA" id="ARBA00005801"/>
    </source>
</evidence>
<dbReference type="InterPro" id="IPR010627">
    <property type="entry name" value="Prepilin_pept_A24_N"/>
</dbReference>
<evidence type="ECO:0000259" key="9">
    <source>
        <dbReference type="Pfam" id="PF06750"/>
    </source>
</evidence>
<dbReference type="InterPro" id="IPR050882">
    <property type="entry name" value="Prepilin_peptidase/N-MTase"/>
</dbReference>
<feature type="transmembrane region" description="Helical" evidence="7">
    <location>
        <begin position="196"/>
        <end position="216"/>
    </location>
</feature>
<evidence type="ECO:0000313" key="10">
    <source>
        <dbReference type="EMBL" id="KKS11777.1"/>
    </source>
</evidence>
<dbReference type="Gene3D" id="1.20.120.1220">
    <property type="match status" value="1"/>
</dbReference>
<dbReference type="GO" id="GO:0008168">
    <property type="term" value="F:methyltransferase activity"/>
    <property type="evidence" value="ECO:0007669"/>
    <property type="project" value="UniProtKB-KW"/>
</dbReference>
<feature type="transmembrane region" description="Helical" evidence="7">
    <location>
        <begin position="271"/>
        <end position="288"/>
    </location>
</feature>
<dbReference type="Pfam" id="PF01478">
    <property type="entry name" value="Peptidase_A24"/>
    <property type="match status" value="1"/>
</dbReference>
<dbReference type="InterPro" id="IPR000045">
    <property type="entry name" value="Prepilin_IV_endopep_pep"/>
</dbReference>
<dbReference type="GO" id="GO:0032259">
    <property type="term" value="P:methylation"/>
    <property type="evidence" value="ECO:0007669"/>
    <property type="project" value="UniProtKB-KW"/>
</dbReference>
<dbReference type="GO" id="GO:0004190">
    <property type="term" value="F:aspartic-type endopeptidase activity"/>
    <property type="evidence" value="ECO:0007669"/>
    <property type="project" value="InterPro"/>
</dbReference>
<dbReference type="Proteomes" id="UP000034753">
    <property type="component" value="Unassembled WGS sequence"/>
</dbReference>
<feature type="transmembrane region" description="Helical" evidence="7">
    <location>
        <begin position="228"/>
        <end position="259"/>
    </location>
</feature>
<gene>
    <name evidence="10" type="ORF">UU67_C0064G0003</name>
</gene>
<evidence type="ECO:0000313" key="11">
    <source>
        <dbReference type="Proteomes" id="UP000034753"/>
    </source>
</evidence>
<proteinExistence type="inferred from homology"/>
<dbReference type="PANTHER" id="PTHR30487">
    <property type="entry name" value="TYPE 4 PREPILIN-LIKE PROTEINS LEADER PEPTIDE-PROCESSING ENZYME"/>
    <property type="match status" value="1"/>
</dbReference>
<feature type="transmembrane region" description="Helical" evidence="7">
    <location>
        <begin position="74"/>
        <end position="92"/>
    </location>
</feature>
<comment type="caution">
    <text evidence="10">The sequence shown here is derived from an EMBL/GenBank/DDBJ whole genome shotgun (WGS) entry which is preliminary data.</text>
</comment>
<evidence type="ECO:0000256" key="6">
    <source>
        <dbReference type="ARBA" id="ARBA00023136"/>
    </source>
</evidence>
<protein>
    <submittedName>
        <fullName evidence="10">Putative type IV leader peptidase/N-methyltransferase</fullName>
    </submittedName>
</protein>
<keyword evidence="4 7" id="KW-0812">Transmembrane</keyword>
<dbReference type="GO" id="GO:0006465">
    <property type="term" value="P:signal peptide processing"/>
    <property type="evidence" value="ECO:0007669"/>
    <property type="project" value="TreeGrafter"/>
</dbReference>
<reference evidence="10 11" key="1">
    <citation type="journal article" date="2015" name="Nature">
        <title>rRNA introns, odd ribosomes, and small enigmatic genomes across a large radiation of phyla.</title>
        <authorList>
            <person name="Brown C.T."/>
            <person name="Hug L.A."/>
            <person name="Thomas B.C."/>
            <person name="Sharon I."/>
            <person name="Castelle C.J."/>
            <person name="Singh A."/>
            <person name="Wilkins M.J."/>
            <person name="Williams K.H."/>
            <person name="Banfield J.F."/>
        </authorList>
    </citation>
    <scope>NUCLEOTIDE SEQUENCE [LARGE SCALE GENOMIC DNA]</scope>
</reference>
<comment type="subcellular location">
    <subcellularLocation>
        <location evidence="1">Cell membrane</location>
        <topology evidence="1">Multi-pass membrane protein</topology>
    </subcellularLocation>
</comment>
<feature type="domain" description="Prepilin peptidase A24 N-terminal" evidence="9">
    <location>
        <begin position="9"/>
        <end position="89"/>
    </location>
</feature>
<evidence type="ECO:0000256" key="3">
    <source>
        <dbReference type="ARBA" id="ARBA00022475"/>
    </source>
</evidence>
<accession>A0A0G0WIB0</accession>
<evidence type="ECO:0000256" key="4">
    <source>
        <dbReference type="ARBA" id="ARBA00022692"/>
    </source>
</evidence>
<feature type="transmembrane region" description="Helical" evidence="7">
    <location>
        <begin position="134"/>
        <end position="154"/>
    </location>
</feature>
<feature type="domain" description="Prepilin type IV endopeptidase peptidase" evidence="8">
    <location>
        <begin position="117"/>
        <end position="257"/>
    </location>
</feature>
<keyword evidence="5 7" id="KW-1133">Transmembrane helix</keyword>
<keyword evidence="10" id="KW-0489">Methyltransferase</keyword>
<dbReference type="PANTHER" id="PTHR30487:SF0">
    <property type="entry name" value="PREPILIN LEADER PEPTIDASE_N-METHYLTRANSFERASE-RELATED"/>
    <property type="match status" value="1"/>
</dbReference>
<feature type="transmembrane region" description="Helical" evidence="7">
    <location>
        <begin position="104"/>
        <end position="128"/>
    </location>
</feature>
<dbReference type="GO" id="GO:0005886">
    <property type="term" value="C:plasma membrane"/>
    <property type="evidence" value="ECO:0007669"/>
    <property type="project" value="UniProtKB-SubCell"/>
</dbReference>